<dbReference type="InterPro" id="IPR013154">
    <property type="entry name" value="ADH-like_N"/>
</dbReference>
<gene>
    <name evidence="2" type="ORF">ASTO00021_LOCUS454</name>
</gene>
<dbReference type="InterPro" id="IPR020843">
    <property type="entry name" value="ER"/>
</dbReference>
<dbReference type="SUPFAM" id="SSF51735">
    <property type="entry name" value="NAD(P)-binding Rossmann-fold domains"/>
    <property type="match status" value="1"/>
</dbReference>
<dbReference type="EMBL" id="HBIN01000917">
    <property type="protein sequence ID" value="CAE0430141.1"/>
    <property type="molecule type" value="Transcribed_RNA"/>
</dbReference>
<dbReference type="SUPFAM" id="SSF50129">
    <property type="entry name" value="GroES-like"/>
    <property type="match status" value="1"/>
</dbReference>
<dbReference type="InterPro" id="IPR036291">
    <property type="entry name" value="NAD(P)-bd_dom_sf"/>
</dbReference>
<sequence>MCVHMRAVVRSWSGLKYSETHPMPRAPKKGSDEVLVRVHAAAINPVDYKAPRLILGPVAGLDVAGVIEKIPEDSTATLSVGDRVYGTARGSLANFVLANAGSLAKIPDGISFQQAAAFPTAYITALQGIRDKGKGNLEAKLKKNTENGKKVRVLVIGASGGCGIAAVQLLRALSTGAGVEIVGICSGKNAAFVKEQGADLVLDYTDPDFGNEEKDRYLNAPEEEKLDLVFDTATNSGKGEDYKNWSLKRMKKDGQYVSTNGSLGMWLRMFANQQKSNQHLFLTDMNTADLDFLSQLATKENSPVKPIISNSLPFTSAAVDEGFKLLKSRRTVGKIVFDVNYDNMNTSAQNENEAKPSSDKK</sequence>
<reference evidence="2" key="1">
    <citation type="submission" date="2021-01" db="EMBL/GenBank/DDBJ databases">
        <authorList>
            <person name="Corre E."/>
            <person name="Pelletier E."/>
            <person name="Niang G."/>
            <person name="Scheremetjew M."/>
            <person name="Finn R."/>
            <person name="Kale V."/>
            <person name="Holt S."/>
            <person name="Cochrane G."/>
            <person name="Meng A."/>
            <person name="Brown T."/>
            <person name="Cohen L."/>
        </authorList>
    </citation>
    <scope>NUCLEOTIDE SEQUENCE</scope>
    <source>
        <strain evidence="2">GSBS06</strain>
    </source>
</reference>
<organism evidence="2">
    <name type="scientific">Aplanochytrium stocchinoi</name>
    <dbReference type="NCBI Taxonomy" id="215587"/>
    <lineage>
        <taxon>Eukaryota</taxon>
        <taxon>Sar</taxon>
        <taxon>Stramenopiles</taxon>
        <taxon>Bigyra</taxon>
        <taxon>Labyrinthulomycetes</taxon>
        <taxon>Thraustochytrida</taxon>
        <taxon>Thraustochytriidae</taxon>
        <taxon>Aplanochytrium</taxon>
    </lineage>
</organism>
<dbReference type="Gene3D" id="3.40.50.720">
    <property type="entry name" value="NAD(P)-binding Rossmann-like Domain"/>
    <property type="match status" value="1"/>
</dbReference>
<dbReference type="Pfam" id="PF13602">
    <property type="entry name" value="ADH_zinc_N_2"/>
    <property type="match status" value="1"/>
</dbReference>
<evidence type="ECO:0000259" key="1">
    <source>
        <dbReference type="SMART" id="SM00829"/>
    </source>
</evidence>
<dbReference type="PANTHER" id="PTHR11695">
    <property type="entry name" value="ALCOHOL DEHYDROGENASE RELATED"/>
    <property type="match status" value="1"/>
</dbReference>
<accession>A0A7S3LJ07</accession>
<dbReference type="Gene3D" id="3.90.180.10">
    <property type="entry name" value="Medium-chain alcohol dehydrogenases, catalytic domain"/>
    <property type="match status" value="1"/>
</dbReference>
<dbReference type="SMART" id="SM00829">
    <property type="entry name" value="PKS_ER"/>
    <property type="match status" value="1"/>
</dbReference>
<proteinExistence type="predicted"/>
<feature type="domain" description="Enoyl reductase (ER)" evidence="1">
    <location>
        <begin position="10"/>
        <end position="337"/>
    </location>
</feature>
<dbReference type="CDD" id="cd08267">
    <property type="entry name" value="MDR1"/>
    <property type="match status" value="1"/>
</dbReference>
<dbReference type="Pfam" id="PF08240">
    <property type="entry name" value="ADH_N"/>
    <property type="match status" value="1"/>
</dbReference>
<name>A0A7S3LJ07_9STRA</name>
<dbReference type="GO" id="GO:0016491">
    <property type="term" value="F:oxidoreductase activity"/>
    <property type="evidence" value="ECO:0007669"/>
    <property type="project" value="InterPro"/>
</dbReference>
<dbReference type="PANTHER" id="PTHR11695:SF294">
    <property type="entry name" value="RETICULON-4-INTERACTING PROTEIN 1, MITOCHONDRIAL"/>
    <property type="match status" value="1"/>
</dbReference>
<dbReference type="AlphaFoldDB" id="A0A7S3LJ07"/>
<dbReference type="InterPro" id="IPR011032">
    <property type="entry name" value="GroES-like_sf"/>
</dbReference>
<protein>
    <recommendedName>
        <fullName evidence="1">Enoyl reductase (ER) domain-containing protein</fullName>
    </recommendedName>
</protein>
<dbReference type="InterPro" id="IPR050700">
    <property type="entry name" value="YIM1/Zinc_Alcohol_DH_Fams"/>
</dbReference>
<evidence type="ECO:0000313" key="2">
    <source>
        <dbReference type="EMBL" id="CAE0430141.1"/>
    </source>
</evidence>